<dbReference type="PANTHER" id="PTHR45527">
    <property type="entry name" value="NONRIBOSOMAL PEPTIDE SYNTHETASE"/>
    <property type="match status" value="1"/>
</dbReference>
<dbReference type="SUPFAM" id="SSF56801">
    <property type="entry name" value="Acetyl-CoA synthetase-like"/>
    <property type="match status" value="1"/>
</dbReference>
<evidence type="ECO:0000256" key="2">
    <source>
        <dbReference type="ARBA" id="ARBA00022553"/>
    </source>
</evidence>
<evidence type="ECO:0000256" key="1">
    <source>
        <dbReference type="ARBA" id="ARBA00022450"/>
    </source>
</evidence>
<evidence type="ECO:0000259" key="4">
    <source>
        <dbReference type="PROSITE" id="PS50075"/>
    </source>
</evidence>
<keyword evidence="6" id="KW-1185">Reference proteome</keyword>
<dbReference type="PANTHER" id="PTHR45527:SF1">
    <property type="entry name" value="FATTY ACID SYNTHASE"/>
    <property type="match status" value="1"/>
</dbReference>
<evidence type="ECO:0000256" key="3">
    <source>
        <dbReference type="SAM" id="MobiDB-lite"/>
    </source>
</evidence>
<dbReference type="PROSITE" id="PS50075">
    <property type="entry name" value="CARRIER"/>
    <property type="match status" value="1"/>
</dbReference>
<keyword evidence="2" id="KW-0597">Phosphoprotein</keyword>
<organism evidence="5 6">
    <name type="scientific">Nonomuraea longicatena</name>
    <dbReference type="NCBI Taxonomy" id="83682"/>
    <lineage>
        <taxon>Bacteria</taxon>
        <taxon>Bacillati</taxon>
        <taxon>Actinomycetota</taxon>
        <taxon>Actinomycetes</taxon>
        <taxon>Streptosporangiales</taxon>
        <taxon>Streptosporangiaceae</taxon>
        <taxon>Nonomuraea</taxon>
    </lineage>
</organism>
<dbReference type="EMBL" id="BAAAHQ010000026">
    <property type="protein sequence ID" value="GAA0940032.1"/>
    <property type="molecule type" value="Genomic_DNA"/>
</dbReference>
<dbReference type="InterPro" id="IPR036736">
    <property type="entry name" value="ACP-like_sf"/>
</dbReference>
<evidence type="ECO:0000313" key="5">
    <source>
        <dbReference type="EMBL" id="GAA0940032.1"/>
    </source>
</evidence>
<feature type="region of interest" description="Disordered" evidence="3">
    <location>
        <begin position="140"/>
        <end position="184"/>
    </location>
</feature>
<reference evidence="5 6" key="1">
    <citation type="journal article" date="2019" name="Int. J. Syst. Evol. Microbiol.">
        <title>The Global Catalogue of Microorganisms (GCM) 10K type strain sequencing project: providing services to taxonomists for standard genome sequencing and annotation.</title>
        <authorList>
            <consortium name="The Broad Institute Genomics Platform"/>
            <consortium name="The Broad Institute Genome Sequencing Center for Infectious Disease"/>
            <person name="Wu L."/>
            <person name="Ma J."/>
        </authorList>
    </citation>
    <scope>NUCLEOTIDE SEQUENCE [LARGE SCALE GENOMIC DNA]</scope>
    <source>
        <strain evidence="5 6">JCM 11136</strain>
    </source>
</reference>
<dbReference type="InterPro" id="IPR020806">
    <property type="entry name" value="PKS_PP-bd"/>
</dbReference>
<feature type="domain" description="Carrier" evidence="4">
    <location>
        <begin position="49"/>
        <end position="123"/>
    </location>
</feature>
<evidence type="ECO:0000313" key="6">
    <source>
        <dbReference type="Proteomes" id="UP001501578"/>
    </source>
</evidence>
<dbReference type="Proteomes" id="UP001501578">
    <property type="component" value="Unassembled WGS sequence"/>
</dbReference>
<dbReference type="SMART" id="SM00823">
    <property type="entry name" value="PKS_PP"/>
    <property type="match status" value="1"/>
</dbReference>
<comment type="caution">
    <text evidence="5">The sequence shown here is derived from an EMBL/GenBank/DDBJ whole genome shotgun (WGS) entry which is preliminary data.</text>
</comment>
<dbReference type="InterPro" id="IPR029058">
    <property type="entry name" value="AB_hydrolase_fold"/>
</dbReference>
<name>A0ABN1QAR7_9ACTN</name>
<protein>
    <recommendedName>
        <fullName evidence="4">Carrier domain-containing protein</fullName>
    </recommendedName>
</protein>
<sequence>MRKHAAEHLPAAMAPAAIVALDTLPRTPGGKLERAALPAPLLAGGRDTEPCSAAERTLCELFTEVLGVTARPRDSFFDLGGHSLLADRLAGRIWESFGVRLPVKEVFSGPTPAELAARLPAQAAADAAVVGAVQALVPAPRRRGRAGVQPSCRATAQRADGPQGPVHGHGRRGVPARDPAHGLP</sequence>
<proteinExistence type="predicted"/>
<dbReference type="Gene3D" id="3.30.300.30">
    <property type="match status" value="1"/>
</dbReference>
<keyword evidence="1" id="KW-0596">Phosphopantetheine</keyword>
<accession>A0ABN1QAR7</accession>
<dbReference type="SUPFAM" id="SSF47336">
    <property type="entry name" value="ACP-like"/>
    <property type="match status" value="1"/>
</dbReference>
<gene>
    <name evidence="5" type="ORF">GCM10009560_51120</name>
</gene>
<dbReference type="InterPro" id="IPR045851">
    <property type="entry name" value="AMP-bd_C_sf"/>
</dbReference>
<dbReference type="InterPro" id="IPR009081">
    <property type="entry name" value="PP-bd_ACP"/>
</dbReference>
<dbReference type="Gene3D" id="3.40.50.1820">
    <property type="entry name" value="alpha/beta hydrolase"/>
    <property type="match status" value="1"/>
</dbReference>
<dbReference type="Pfam" id="PF00550">
    <property type="entry name" value="PP-binding"/>
    <property type="match status" value="1"/>
</dbReference>